<evidence type="ECO:0000313" key="2">
    <source>
        <dbReference type="EMBL" id="QRQ83064.1"/>
    </source>
</evidence>
<dbReference type="AlphaFoldDB" id="A0A892ZN55"/>
<keyword evidence="3" id="KW-1185">Reference proteome</keyword>
<dbReference type="KEGG" id="ptes:JQU52_06815"/>
<protein>
    <recommendedName>
        <fullName evidence="4">SH3 domain-containing protein</fullName>
    </recommendedName>
</protein>
<feature type="signal peptide" evidence="1">
    <location>
        <begin position="1"/>
        <end position="22"/>
    </location>
</feature>
<evidence type="ECO:0000313" key="3">
    <source>
        <dbReference type="Proteomes" id="UP000653156"/>
    </source>
</evidence>
<dbReference type="Proteomes" id="UP000653156">
    <property type="component" value="Chromosome"/>
</dbReference>
<evidence type="ECO:0000256" key="1">
    <source>
        <dbReference type="SAM" id="SignalP"/>
    </source>
</evidence>
<accession>A0A892ZN55</accession>
<proteinExistence type="predicted"/>
<sequence length="243" mass="27180">MPRLLYRIISACCLCLPLPSLAAESLDESALMVVTSADGHANVRTRPSTTAPVSARLPTATVLFRNDAEFNTTAHDTWYPVVFAQDAWCRGCDDTWTNTDSGHARRGWIHRSQLTELAKLPAAPNSFAIHYQTRPFNRQQAGLTWSSDRSHVQQRQHQPVFGGDCGMPTADITAAHAQLNGQRFPLPTALLDSLHGAGSRFDYRRHQQHYFAAQQHGDGACTHYLVWVFNQNGLQQRFIGHIY</sequence>
<gene>
    <name evidence="2" type="ORF">JQU52_06815</name>
</gene>
<feature type="chain" id="PRO_5034279628" description="SH3 domain-containing protein" evidence="1">
    <location>
        <begin position="23"/>
        <end position="243"/>
    </location>
</feature>
<name>A0A892ZN55_9NEIS</name>
<dbReference type="EMBL" id="CP069798">
    <property type="protein sequence ID" value="QRQ83064.1"/>
    <property type="molecule type" value="Genomic_DNA"/>
</dbReference>
<evidence type="ECO:0008006" key="4">
    <source>
        <dbReference type="Google" id="ProtNLM"/>
    </source>
</evidence>
<keyword evidence="1" id="KW-0732">Signal</keyword>
<organism evidence="2 3">
    <name type="scientific">Paralysiella testudinis</name>
    <dbReference type="NCBI Taxonomy" id="2809020"/>
    <lineage>
        <taxon>Bacteria</taxon>
        <taxon>Pseudomonadati</taxon>
        <taxon>Pseudomonadota</taxon>
        <taxon>Betaproteobacteria</taxon>
        <taxon>Neisseriales</taxon>
        <taxon>Neisseriaceae</taxon>
        <taxon>Paralysiella</taxon>
    </lineage>
</organism>
<reference evidence="2" key="1">
    <citation type="submission" date="2021-02" db="EMBL/GenBank/DDBJ databases">
        <title>Neisseriaceae sp. 26B isolated from the cloaca of a Common Toad-headed Turtle (Mesoclemmys nasuta).</title>
        <authorList>
            <person name="Spergser J."/>
            <person name="Busse H.-J."/>
        </authorList>
    </citation>
    <scope>NUCLEOTIDE SEQUENCE</scope>
    <source>
        <strain evidence="2">26B</strain>
    </source>
</reference>
<dbReference type="RefSeq" id="WP_230340362.1">
    <property type="nucleotide sequence ID" value="NZ_CP069798.1"/>
</dbReference>